<dbReference type="EMBL" id="JTAK01000002">
    <property type="protein sequence ID" value="KHO65342.1"/>
    <property type="molecule type" value="Genomic_DNA"/>
</dbReference>
<keyword evidence="1" id="KW-0143">Chaperone</keyword>
<dbReference type="SMART" id="SM00271">
    <property type="entry name" value="DnaJ"/>
    <property type="match status" value="1"/>
</dbReference>
<dbReference type="PROSITE" id="PS50076">
    <property type="entry name" value="DNAJ_2"/>
    <property type="match status" value="1"/>
</dbReference>
<dbReference type="InterPro" id="IPR036869">
    <property type="entry name" value="J_dom_sf"/>
</dbReference>
<feature type="domain" description="J" evidence="4">
    <location>
        <begin position="2"/>
        <end position="53"/>
    </location>
</feature>
<evidence type="ECO:0000256" key="1">
    <source>
        <dbReference type="ARBA" id="ARBA00023186"/>
    </source>
</evidence>
<dbReference type="CDD" id="cd06257">
    <property type="entry name" value="DnaJ"/>
    <property type="match status" value="1"/>
</dbReference>
<feature type="transmembrane region" description="Helical" evidence="3">
    <location>
        <begin position="369"/>
        <end position="391"/>
    </location>
</feature>
<evidence type="ECO:0000256" key="2">
    <source>
        <dbReference type="SAM" id="MobiDB-lite"/>
    </source>
</evidence>
<evidence type="ECO:0000256" key="3">
    <source>
        <dbReference type="SAM" id="Phobius"/>
    </source>
</evidence>
<dbReference type="SUPFAM" id="SSF46565">
    <property type="entry name" value="Chaperone J-domain"/>
    <property type="match status" value="1"/>
</dbReference>
<dbReference type="Gene3D" id="1.10.287.110">
    <property type="entry name" value="DnaJ domain"/>
    <property type="match status" value="1"/>
</dbReference>
<evidence type="ECO:0000313" key="6">
    <source>
        <dbReference type="Proteomes" id="UP000030980"/>
    </source>
</evidence>
<dbReference type="Proteomes" id="UP000030980">
    <property type="component" value="Unassembled WGS sequence"/>
</dbReference>
<keyword evidence="3" id="KW-0812">Transmembrane</keyword>
<dbReference type="RefSeq" id="WP_039606056.1">
    <property type="nucleotide sequence ID" value="NZ_FMUP01000001.1"/>
</dbReference>
<feature type="region of interest" description="Disordered" evidence="2">
    <location>
        <begin position="49"/>
        <end position="79"/>
    </location>
</feature>
<dbReference type="OrthoDB" id="5524449at2"/>
<keyword evidence="3" id="KW-1133">Transmembrane helix</keyword>
<name>A0A0B3C186_9PSED</name>
<accession>A0A0B3C186</accession>
<organism evidence="5 6">
    <name type="scientific">Pseudomonas flexibilis</name>
    <dbReference type="NCBI Taxonomy" id="706570"/>
    <lineage>
        <taxon>Bacteria</taxon>
        <taxon>Pseudomonadati</taxon>
        <taxon>Pseudomonadota</taxon>
        <taxon>Gammaproteobacteria</taxon>
        <taxon>Pseudomonadales</taxon>
        <taxon>Pseudomonadaceae</taxon>
        <taxon>Pseudomonas</taxon>
    </lineage>
</organism>
<evidence type="ECO:0000313" key="5">
    <source>
        <dbReference type="EMBL" id="KHO65342.1"/>
    </source>
</evidence>
<dbReference type="InterPro" id="IPR001623">
    <property type="entry name" value="DnaJ_domain"/>
</dbReference>
<dbReference type="AlphaFoldDB" id="A0A0B3C186"/>
<feature type="transmembrane region" description="Helical" evidence="3">
    <location>
        <begin position="444"/>
        <end position="462"/>
    </location>
</feature>
<proteinExistence type="predicted"/>
<comment type="caution">
    <text evidence="5">The sequence shown here is derived from an EMBL/GenBank/DDBJ whole genome shotgun (WGS) entry which is preliminary data.</text>
</comment>
<sequence length="479" mass="54126">MSCWEVLGLEPQADSRTVKRRYAQLLKVHRPDTDPQGFQRLREAYEHALREEAPPSGSPAPSAEAPVTPPAVPMPAEPGPVQRLVGQPAERLDQWLSEAEYRQQRSAFEQAVLAQCLAAGDDGRELLLWAIRRLGWFVSVDVRLSAGELEHLARRLAEQDARRLCARLQRKGARAFLKRLDRVLGQPWLQAFDQREFFQRDLFTRVLAMPEGAALFKPLCRRFGWSKADFPEGPQAWETLWRQSREQAFAARLQDWLRTTGVPRKAGARAARLLLSPMHEGERLRFTRHFRGKDWKACARLADQLTQHYPHVWARYGSPDVQAWQVLMPPREGWKHTTLLLWLLALTLLLPSGEYGAGGLDALLELLVLAFQGGIVALIVRGLMAAWSFLLRPLELYDLRLSRRVLGGARPGRRGLRLLRHGLGSALLALLFVLGSELPDGRSGLFGLALFGLFLIYAAVASRDPFFRGRQRSRTGASR</sequence>
<protein>
    <recommendedName>
        <fullName evidence="4">J domain-containing protein</fullName>
    </recommendedName>
</protein>
<feature type="transmembrane region" description="Helical" evidence="3">
    <location>
        <begin position="418"/>
        <end position="438"/>
    </location>
</feature>
<feature type="compositionally biased region" description="Pro residues" evidence="2">
    <location>
        <begin position="67"/>
        <end position="78"/>
    </location>
</feature>
<reference evidence="5 6" key="1">
    <citation type="submission" date="2014-11" db="EMBL/GenBank/DDBJ databases">
        <title>Genome sequence of Pseudomonas tuomuerensis JCM 14085.</title>
        <authorList>
            <person name="Shin S.-K."/>
            <person name="Yi H."/>
        </authorList>
    </citation>
    <scope>NUCLEOTIDE SEQUENCE [LARGE SCALE GENOMIC DNA]</scope>
    <source>
        <strain evidence="5 6">JCM 14085</strain>
    </source>
</reference>
<gene>
    <name evidence="5" type="ORF">PT85_04455</name>
</gene>
<dbReference type="STRING" id="706570.PT85_04455"/>
<keyword evidence="6" id="KW-1185">Reference proteome</keyword>
<keyword evidence="3" id="KW-0472">Membrane</keyword>
<evidence type="ECO:0000259" key="4">
    <source>
        <dbReference type="PROSITE" id="PS50076"/>
    </source>
</evidence>